<reference evidence="1" key="2">
    <citation type="submission" date="2021-03" db="UniProtKB">
        <authorList>
            <consortium name="EnsemblPlants"/>
        </authorList>
    </citation>
    <scope>IDENTIFICATION</scope>
</reference>
<evidence type="ECO:0000313" key="1">
    <source>
        <dbReference type="EnsemblPlants" id="cds.evm.model.06.1490"/>
    </source>
</evidence>
<dbReference type="EMBL" id="UZAU01000613">
    <property type="status" value="NOT_ANNOTATED_CDS"/>
    <property type="molecule type" value="Genomic_DNA"/>
</dbReference>
<proteinExistence type="predicted"/>
<name>A0A803PUQ9_CANSA</name>
<sequence length="347" mass="40064">MVDKVTLERSMIKFARDLVDVEISNNPPKSISLENERKQLMEQQAKYEWLPLKCSACALLGHTAANYMLVKVEIIMDDKQFVHYKLKIIGTKAEFFLTAVYGSNSIVERKDLWAKLDSLGNAMEIQDAQDRLSSCDVDQLNCCGTYFTWSNKHEMGVRIFSKLERVFTNETWLDYYLNTAATFKWETISDHCYCLIKFLEANNYADNKIVSYWNDDTIVEDYPLVVNHFLQHLHNFMGKKSSTTRRIDLLSLENGHKLSLEQQVQIIRPFNKFDVKAILFNIQSTKSPRPDGFCLGFFKTQWDDIGEDNTSAVLGFFQNGSLHKEINETTISLIPKKDSPRNSSTDQ</sequence>
<evidence type="ECO:0000313" key="2">
    <source>
        <dbReference type="Proteomes" id="UP000596661"/>
    </source>
</evidence>
<dbReference type="PANTHER" id="PTHR33710:SF81">
    <property type="entry name" value="ENDONUCLEASE_EXONUCLEASE_PHOSPHATASE DOMAIN-CONTAINING PROTEIN"/>
    <property type="match status" value="1"/>
</dbReference>
<dbReference type="AlphaFoldDB" id="A0A803PUQ9"/>
<keyword evidence="2" id="KW-1185">Reference proteome</keyword>
<dbReference type="PANTHER" id="PTHR33710">
    <property type="entry name" value="BNAC02G09200D PROTEIN"/>
    <property type="match status" value="1"/>
</dbReference>
<reference evidence="1" key="1">
    <citation type="submission" date="2018-11" db="EMBL/GenBank/DDBJ databases">
        <authorList>
            <person name="Grassa J C."/>
        </authorList>
    </citation>
    <scope>NUCLEOTIDE SEQUENCE [LARGE SCALE GENOMIC DNA]</scope>
</reference>
<dbReference type="Gramene" id="evm.model.06.1490">
    <property type="protein sequence ID" value="cds.evm.model.06.1490"/>
    <property type="gene ID" value="evm.TU.06.1490"/>
</dbReference>
<dbReference type="EnsemblPlants" id="evm.model.06.1490">
    <property type="protein sequence ID" value="cds.evm.model.06.1490"/>
    <property type="gene ID" value="evm.TU.06.1490"/>
</dbReference>
<protein>
    <submittedName>
        <fullName evidence="1">Uncharacterized protein</fullName>
    </submittedName>
</protein>
<accession>A0A803PUQ9</accession>
<dbReference type="Proteomes" id="UP000596661">
    <property type="component" value="Chromosome 6"/>
</dbReference>
<organism evidence="1 2">
    <name type="scientific">Cannabis sativa</name>
    <name type="common">Hemp</name>
    <name type="synonym">Marijuana</name>
    <dbReference type="NCBI Taxonomy" id="3483"/>
    <lineage>
        <taxon>Eukaryota</taxon>
        <taxon>Viridiplantae</taxon>
        <taxon>Streptophyta</taxon>
        <taxon>Embryophyta</taxon>
        <taxon>Tracheophyta</taxon>
        <taxon>Spermatophyta</taxon>
        <taxon>Magnoliopsida</taxon>
        <taxon>eudicotyledons</taxon>
        <taxon>Gunneridae</taxon>
        <taxon>Pentapetalae</taxon>
        <taxon>rosids</taxon>
        <taxon>fabids</taxon>
        <taxon>Rosales</taxon>
        <taxon>Cannabaceae</taxon>
        <taxon>Cannabis</taxon>
    </lineage>
</organism>